<comment type="caution">
    <text evidence="1">The sequence shown here is derived from an EMBL/GenBank/DDBJ whole genome shotgun (WGS) entry which is preliminary data.</text>
</comment>
<organism evidence="1 2">
    <name type="scientific">Xanthocytophaga flava</name>
    <dbReference type="NCBI Taxonomy" id="3048013"/>
    <lineage>
        <taxon>Bacteria</taxon>
        <taxon>Pseudomonadati</taxon>
        <taxon>Bacteroidota</taxon>
        <taxon>Cytophagia</taxon>
        <taxon>Cytophagales</taxon>
        <taxon>Rhodocytophagaceae</taxon>
        <taxon>Xanthocytophaga</taxon>
    </lineage>
</organism>
<accession>A0ABT7CM31</accession>
<gene>
    <name evidence="1" type="ORF">QNI19_17770</name>
</gene>
<evidence type="ECO:0000313" key="2">
    <source>
        <dbReference type="Proteomes" id="UP001228581"/>
    </source>
</evidence>
<dbReference type="RefSeq" id="WP_313998242.1">
    <property type="nucleotide sequence ID" value="NZ_JASJOT010000011.1"/>
</dbReference>
<protein>
    <submittedName>
        <fullName evidence="1">Uncharacterized protein</fullName>
    </submittedName>
</protein>
<sequence length="180" mass="20932">MNKQNFVRDFTDEWNHIVPSVSEFADKDTEKSIAEEIRESFLITNEESYFKQVKVDTLIESLFANTDIEGKNFGSIFFALQLEYNHKQLLLAFYNESVPIYLDLTTQEMIAQEEDNPQKYFKVAVNEEAFLKSLLIYGRLYFDNFIKKKKASSQDIIQLYATVGGEVYASLYKLLLAQIS</sequence>
<proteinExistence type="predicted"/>
<name>A0ABT7CM31_9BACT</name>
<evidence type="ECO:0000313" key="1">
    <source>
        <dbReference type="EMBL" id="MDJ1494792.1"/>
    </source>
</evidence>
<reference evidence="1 2" key="1">
    <citation type="submission" date="2023-05" db="EMBL/GenBank/DDBJ databases">
        <authorList>
            <person name="Zhang X."/>
        </authorList>
    </citation>
    <scope>NUCLEOTIDE SEQUENCE [LARGE SCALE GENOMIC DNA]</scope>
    <source>
        <strain evidence="1 2">DM2B3-1</strain>
    </source>
</reference>
<dbReference type="EMBL" id="JASJOT010000011">
    <property type="protein sequence ID" value="MDJ1494792.1"/>
    <property type="molecule type" value="Genomic_DNA"/>
</dbReference>
<dbReference type="Proteomes" id="UP001228581">
    <property type="component" value="Unassembled WGS sequence"/>
</dbReference>
<keyword evidence="2" id="KW-1185">Reference proteome</keyword>